<evidence type="ECO:0000313" key="1">
    <source>
        <dbReference type="EMBL" id="EDM23962.1"/>
    </source>
</evidence>
<reference evidence="1 2" key="1">
    <citation type="journal article" date="2011" name="Stand. Genomic Sci.">
        <title>Draft genome sequence of Caminibacter mediatlanticus strain TB-2, an epsilonproteobacterium isolated from a deep-sea hydrothermal vent.</title>
        <authorList>
            <person name="Giovannelli D."/>
            <person name="Ferriera S."/>
            <person name="Johnson J."/>
            <person name="Kravitz S."/>
            <person name="Perez-Rodriguez I."/>
            <person name="Ricci J."/>
            <person name="O'Brien C."/>
            <person name="Voordeckers J.W."/>
            <person name="Bini E."/>
            <person name="Vetriani C."/>
        </authorList>
    </citation>
    <scope>NUCLEOTIDE SEQUENCE [LARGE SCALE GENOMIC DNA]</scope>
    <source>
        <strain evidence="1 2">TB-2</strain>
    </source>
</reference>
<organism evidence="1 2">
    <name type="scientific">Caminibacter mediatlanticus TB-2</name>
    <dbReference type="NCBI Taxonomy" id="391592"/>
    <lineage>
        <taxon>Bacteria</taxon>
        <taxon>Pseudomonadati</taxon>
        <taxon>Campylobacterota</taxon>
        <taxon>Epsilonproteobacteria</taxon>
        <taxon>Nautiliales</taxon>
        <taxon>Nautiliaceae</taxon>
        <taxon>Caminibacter</taxon>
    </lineage>
</organism>
<proteinExistence type="predicted"/>
<dbReference type="RefSeq" id="WP_007473917.1">
    <property type="nucleotide sequence ID" value="NZ_ABCJ01000002.1"/>
</dbReference>
<name>A0AAI9AI69_9BACT</name>
<accession>A0AAI9AI69</accession>
<dbReference type="AlphaFoldDB" id="A0AAI9AI69"/>
<gene>
    <name evidence="1" type="ORF">CMTB2_06901</name>
</gene>
<comment type="caution">
    <text evidence="1">The sequence shown here is derived from an EMBL/GenBank/DDBJ whole genome shotgun (WGS) entry which is preliminary data.</text>
</comment>
<protein>
    <submittedName>
        <fullName evidence="1">Uncharacterized protein</fullName>
    </submittedName>
</protein>
<dbReference type="EMBL" id="ABCJ01000002">
    <property type="protein sequence ID" value="EDM23962.1"/>
    <property type="molecule type" value="Genomic_DNA"/>
</dbReference>
<evidence type="ECO:0000313" key="2">
    <source>
        <dbReference type="Proteomes" id="UP000003288"/>
    </source>
</evidence>
<sequence>MLYPVEKIREVSLIDKLNMIFTKIEKIDFEKISNNLNRFIFDADISLREVSNNLNKVINNFNYLVENNETKTLPKNLNKTLLEIQKLSKSYNNRSILYIKLNEILKNINKSILLFEKIEKKIDNKPNALIFGD</sequence>
<dbReference type="Proteomes" id="UP000003288">
    <property type="component" value="Unassembled WGS sequence"/>
</dbReference>